<proteinExistence type="predicted"/>
<protein>
    <recommendedName>
        <fullName evidence="3">Phosphatidate cytidylyltransferase</fullName>
    </recommendedName>
</protein>
<organism evidence="1 2">
    <name type="scientific">Novosphingobium decolorationis</name>
    <dbReference type="NCBI Taxonomy" id="2698673"/>
    <lineage>
        <taxon>Bacteria</taxon>
        <taxon>Pseudomonadati</taxon>
        <taxon>Pseudomonadota</taxon>
        <taxon>Alphaproteobacteria</taxon>
        <taxon>Sphingomonadales</taxon>
        <taxon>Sphingomonadaceae</taxon>
        <taxon>Novosphingobium</taxon>
    </lineage>
</organism>
<dbReference type="Proteomes" id="UP000677126">
    <property type="component" value="Chromosome"/>
</dbReference>
<evidence type="ECO:0000313" key="2">
    <source>
        <dbReference type="Proteomes" id="UP000677126"/>
    </source>
</evidence>
<evidence type="ECO:0000313" key="1">
    <source>
        <dbReference type="EMBL" id="QVM84324.1"/>
    </source>
</evidence>
<sequence>MSVDLLGRIRTALERPVEPAVAAFAHRLAAQSPVPVLAVLFYGSNLRTGSLEGVLDFYVLTDTPQIEKIWPRVSYHEWRCSPADTAPDGTALPDADLRAKVATMPLETFRAAAAGERLDTTIWARFVQPSALVWSHDRAASRAAGEAVAGAAKTAARLAVALGPDSGTPEDYWRALFRATYAAEFRVEKAGREDSILSANREHFDGLLPLALVAQGIPFARGGPQGTIRPELDAAAKARILAWWQRRQRLGKPYNVLRLIKASTTFEGAARYAAWKIERHTGVPVLVTPWRERHPVLAAPSVLWSVWRARKAASLAAANSPNDTDDRAA</sequence>
<accession>A0ABX8E5R1</accession>
<keyword evidence="2" id="KW-1185">Reference proteome</keyword>
<evidence type="ECO:0008006" key="3">
    <source>
        <dbReference type="Google" id="ProtNLM"/>
    </source>
</evidence>
<dbReference type="EMBL" id="CP054856">
    <property type="protein sequence ID" value="QVM84324.1"/>
    <property type="molecule type" value="Genomic_DNA"/>
</dbReference>
<dbReference type="RefSeq" id="WP_052322120.1">
    <property type="nucleotide sequence ID" value="NZ_CP054856.1"/>
</dbReference>
<gene>
    <name evidence="1" type="ORF">HT578_12055</name>
</gene>
<name>A0ABX8E5R1_9SPHN</name>
<reference evidence="1 2" key="1">
    <citation type="journal article" date="2021" name="Int. J. Syst. Evol. Microbiol.">
        <title>Novosphingobium decolorationis sp. nov., an aniline blue-decolourizing bacterium isolated from East Pacific sediment.</title>
        <authorList>
            <person name="Chen X."/>
            <person name="Dong B."/>
            <person name="Chen T."/>
            <person name="Ren N."/>
            <person name="Wang J."/>
            <person name="Xu Y."/>
            <person name="Yang J."/>
            <person name="Zhu S."/>
            <person name="Chen J."/>
        </authorList>
    </citation>
    <scope>NUCLEOTIDE SEQUENCE [LARGE SCALE GENOMIC DNA]</scope>
    <source>
        <strain evidence="1 2">502str22</strain>
    </source>
</reference>